<dbReference type="Proteomes" id="UP001056778">
    <property type="component" value="Chromosome 1"/>
</dbReference>
<evidence type="ECO:0000313" key="2">
    <source>
        <dbReference type="Proteomes" id="UP001056778"/>
    </source>
</evidence>
<organism evidence="1 2">
    <name type="scientific">Holotrichia oblita</name>
    <name type="common">Chafer beetle</name>
    <dbReference type="NCBI Taxonomy" id="644536"/>
    <lineage>
        <taxon>Eukaryota</taxon>
        <taxon>Metazoa</taxon>
        <taxon>Ecdysozoa</taxon>
        <taxon>Arthropoda</taxon>
        <taxon>Hexapoda</taxon>
        <taxon>Insecta</taxon>
        <taxon>Pterygota</taxon>
        <taxon>Neoptera</taxon>
        <taxon>Endopterygota</taxon>
        <taxon>Coleoptera</taxon>
        <taxon>Polyphaga</taxon>
        <taxon>Scarabaeiformia</taxon>
        <taxon>Scarabaeidae</taxon>
        <taxon>Melolonthinae</taxon>
        <taxon>Holotrichia</taxon>
    </lineage>
</organism>
<keyword evidence="2" id="KW-1185">Reference proteome</keyword>
<sequence>MILLKPPWIRHEDNRPIFSVDIHPKGGRFATGGQGGQGGRIVIWNIAPVLSEADEMDSSIPKQLCQMDNHLGCVNVVRWSCQGHFLASGSDDKLVMIWKLTGEGSSTVFGGGGKVNIETWKCVYTLNSHSGDVLDLAWAPHDGWLASGSVDNTVIIWNAHKFPEKISVLKGHTAMVKGVTWDPVGKYIASQSDDKTLRVWRTKDWTQQEVVSDAFTDCSATTHVLRLSWSPDGMYLVSAHAMNGGGPTAQIIERDGWKQDKDFVGHRKAVTCVRFNSNILKKFSPSSPKAQQYCSCAIGSRDRSISVWLTSLKRPLVVIKDVFDDSVLDISWSSNGLHLLACSWDGTVVCVIFNPGEIGVPLSASEKNSLYERMYGKSLQQNLLNQSFSGSQIIENPELLRAMEEGNASPKKDAMEVEEVPAVVVASPIQQESPKTSSVLVPINQQTETRLPSGKRRITPMFLKPVPSTPTTKDNLEVSAISESTALSSSSPNKSKIVVVQESNSSTSNWNTSPNAQTIPPPIVNNQTKQAVCPQGLQINQLMCSEVPGDQPIIRFIDILEPLKMLPGKTVSKKVGMMKIQVTNSCQSISKGVLSRLDVFRNELNKQPIWETYLGSTVCCLEGNRKVVVACCEDCSINVYFIKSGARALPPLLIEDMAACLTLSDTCNCLVLI</sequence>
<accession>A0ACB9TZ92</accession>
<comment type="caution">
    <text evidence="1">The sequence shown here is derived from an EMBL/GenBank/DDBJ whole genome shotgun (WGS) entry which is preliminary data.</text>
</comment>
<dbReference type="EMBL" id="CM043015">
    <property type="protein sequence ID" value="KAI4472194.1"/>
    <property type="molecule type" value="Genomic_DNA"/>
</dbReference>
<reference evidence="1" key="1">
    <citation type="submission" date="2022-04" db="EMBL/GenBank/DDBJ databases">
        <title>Chromosome-scale genome assembly of Holotrichia oblita Faldermann.</title>
        <authorList>
            <person name="Rongchong L."/>
        </authorList>
    </citation>
    <scope>NUCLEOTIDE SEQUENCE</scope>
    <source>
        <strain evidence="1">81SQS9</strain>
    </source>
</reference>
<evidence type="ECO:0000313" key="1">
    <source>
        <dbReference type="EMBL" id="KAI4472194.1"/>
    </source>
</evidence>
<proteinExistence type="predicted"/>
<protein>
    <submittedName>
        <fullName evidence="1">Member of the hir1 family of wd-repeat protein</fullName>
    </submittedName>
</protein>
<name>A0ACB9TZ92_HOLOL</name>
<gene>
    <name evidence="1" type="ORF">MML48_1g19227</name>
</gene>